<gene>
    <name evidence="9" type="ORF">NQ315_002700</name>
</gene>
<dbReference type="GO" id="GO:0016787">
    <property type="term" value="F:hydrolase activity"/>
    <property type="evidence" value="ECO:0007669"/>
    <property type="project" value="UniProtKB-KW"/>
</dbReference>
<proteinExistence type="inferred from homology"/>
<evidence type="ECO:0000256" key="7">
    <source>
        <dbReference type="ARBA" id="ARBA00023242"/>
    </source>
</evidence>
<dbReference type="PANTHER" id="PTHR22930:SF85">
    <property type="entry name" value="GH03217P-RELATED"/>
    <property type="match status" value="1"/>
</dbReference>
<dbReference type="GO" id="GO:0005634">
    <property type="term" value="C:nucleus"/>
    <property type="evidence" value="ECO:0007669"/>
    <property type="project" value="UniProtKB-SubCell"/>
</dbReference>
<dbReference type="PANTHER" id="PTHR22930">
    <property type="match status" value="1"/>
</dbReference>
<dbReference type="InterPro" id="IPR027806">
    <property type="entry name" value="HARBI1_dom"/>
</dbReference>
<sequence length="257" mass="29310">MTHYVLNSIIPNIQIPNNVRAISSMGQSYNVSVSQQSVSRAIMEVAEAIVNVLGPRWIKFPVTRNEKNIIKARFMEAVNFPGTIGAMDCTHVAILAPVQEEHNYINRHGSHSKNVQLVCDYDLKILNINARYAGATHDAYIFRNSVINRELERCYNLGDQNTWFIGDSGYPQLPWVMTPVLHALPDTPEFRYNEAHIRAQNCIERCNAVLKGRRLDPDFEIPDLQRNNIVNAQIPPNNYANIDGRNARDVFINQYFT</sequence>
<comment type="similarity">
    <text evidence="3">Belongs to the HARBI1 family.</text>
</comment>
<dbReference type="GO" id="GO:0004518">
    <property type="term" value="F:nuclease activity"/>
    <property type="evidence" value="ECO:0007669"/>
    <property type="project" value="UniProtKB-KW"/>
</dbReference>
<keyword evidence="4" id="KW-0540">Nuclease</keyword>
<comment type="cofactor">
    <cofactor evidence="1">
        <name>a divalent metal cation</name>
        <dbReference type="ChEBI" id="CHEBI:60240"/>
    </cofactor>
</comment>
<name>A0AAV8VHY7_9CUCU</name>
<evidence type="ECO:0000313" key="10">
    <source>
        <dbReference type="Proteomes" id="UP001159042"/>
    </source>
</evidence>
<dbReference type="InterPro" id="IPR045249">
    <property type="entry name" value="HARBI1-like"/>
</dbReference>
<dbReference type="AlphaFoldDB" id="A0AAV8VHY7"/>
<evidence type="ECO:0000256" key="3">
    <source>
        <dbReference type="ARBA" id="ARBA00006958"/>
    </source>
</evidence>
<dbReference type="GO" id="GO:0046872">
    <property type="term" value="F:metal ion binding"/>
    <property type="evidence" value="ECO:0007669"/>
    <property type="project" value="UniProtKB-KW"/>
</dbReference>
<keyword evidence="7" id="KW-0539">Nucleus</keyword>
<protein>
    <recommendedName>
        <fullName evidence="8">DDE Tnp4 domain-containing protein</fullName>
    </recommendedName>
</protein>
<keyword evidence="6" id="KW-0378">Hydrolase</keyword>
<accession>A0AAV8VHY7</accession>
<evidence type="ECO:0000313" key="9">
    <source>
        <dbReference type="EMBL" id="KAJ8913794.1"/>
    </source>
</evidence>
<keyword evidence="5" id="KW-0479">Metal-binding</keyword>
<evidence type="ECO:0000256" key="1">
    <source>
        <dbReference type="ARBA" id="ARBA00001968"/>
    </source>
</evidence>
<evidence type="ECO:0000259" key="8">
    <source>
        <dbReference type="Pfam" id="PF13359"/>
    </source>
</evidence>
<dbReference type="Proteomes" id="UP001159042">
    <property type="component" value="Unassembled WGS sequence"/>
</dbReference>
<comment type="subcellular location">
    <subcellularLocation>
        <location evidence="2">Nucleus</location>
    </subcellularLocation>
</comment>
<organism evidence="9 10">
    <name type="scientific">Exocentrus adspersus</name>
    <dbReference type="NCBI Taxonomy" id="1586481"/>
    <lineage>
        <taxon>Eukaryota</taxon>
        <taxon>Metazoa</taxon>
        <taxon>Ecdysozoa</taxon>
        <taxon>Arthropoda</taxon>
        <taxon>Hexapoda</taxon>
        <taxon>Insecta</taxon>
        <taxon>Pterygota</taxon>
        <taxon>Neoptera</taxon>
        <taxon>Endopterygota</taxon>
        <taxon>Coleoptera</taxon>
        <taxon>Polyphaga</taxon>
        <taxon>Cucujiformia</taxon>
        <taxon>Chrysomeloidea</taxon>
        <taxon>Cerambycidae</taxon>
        <taxon>Lamiinae</taxon>
        <taxon>Acanthocinini</taxon>
        <taxon>Exocentrus</taxon>
    </lineage>
</organism>
<dbReference type="Pfam" id="PF13359">
    <property type="entry name" value="DDE_Tnp_4"/>
    <property type="match status" value="1"/>
</dbReference>
<keyword evidence="10" id="KW-1185">Reference proteome</keyword>
<dbReference type="EMBL" id="JANEYG010000087">
    <property type="protein sequence ID" value="KAJ8913794.1"/>
    <property type="molecule type" value="Genomic_DNA"/>
</dbReference>
<reference evidence="9 10" key="1">
    <citation type="journal article" date="2023" name="Insect Mol. Biol.">
        <title>Genome sequencing provides insights into the evolution of gene families encoding plant cell wall-degrading enzymes in longhorned beetles.</title>
        <authorList>
            <person name="Shin N.R."/>
            <person name="Okamura Y."/>
            <person name="Kirsch R."/>
            <person name="Pauchet Y."/>
        </authorList>
    </citation>
    <scope>NUCLEOTIDE SEQUENCE [LARGE SCALE GENOMIC DNA]</scope>
    <source>
        <strain evidence="9">EAD_L_NR</strain>
    </source>
</reference>
<evidence type="ECO:0000256" key="2">
    <source>
        <dbReference type="ARBA" id="ARBA00004123"/>
    </source>
</evidence>
<comment type="caution">
    <text evidence="9">The sequence shown here is derived from an EMBL/GenBank/DDBJ whole genome shotgun (WGS) entry which is preliminary data.</text>
</comment>
<evidence type="ECO:0000256" key="5">
    <source>
        <dbReference type="ARBA" id="ARBA00022723"/>
    </source>
</evidence>
<evidence type="ECO:0000256" key="4">
    <source>
        <dbReference type="ARBA" id="ARBA00022722"/>
    </source>
</evidence>
<evidence type="ECO:0000256" key="6">
    <source>
        <dbReference type="ARBA" id="ARBA00022801"/>
    </source>
</evidence>
<feature type="domain" description="DDE Tnp4" evidence="8">
    <location>
        <begin position="87"/>
        <end position="213"/>
    </location>
</feature>